<dbReference type="CDD" id="cd00051">
    <property type="entry name" value="EFh"/>
    <property type="match status" value="2"/>
</dbReference>
<organism evidence="5 6">
    <name type="scientific">Escallonia herrerae</name>
    <dbReference type="NCBI Taxonomy" id="1293975"/>
    <lineage>
        <taxon>Eukaryota</taxon>
        <taxon>Viridiplantae</taxon>
        <taxon>Streptophyta</taxon>
        <taxon>Embryophyta</taxon>
        <taxon>Tracheophyta</taxon>
        <taxon>Spermatophyta</taxon>
        <taxon>Magnoliopsida</taxon>
        <taxon>eudicotyledons</taxon>
        <taxon>Gunneridae</taxon>
        <taxon>Pentapetalae</taxon>
        <taxon>asterids</taxon>
        <taxon>campanulids</taxon>
        <taxon>Escalloniales</taxon>
        <taxon>Escalloniaceae</taxon>
        <taxon>Escallonia</taxon>
    </lineage>
</organism>
<sequence>MVMIEKYQQYELVFRHFDENGDGKISPSELQRCGGAIPGFGAERQLSLEEAEAVVMLMDSDGDGLLCLEDFVRLVDGGGEEEKAKDLKEAFKLYAGDERGHCITPKSLKRMLSNIGESKSMEDCKRMISRFDINGDGVLQFDEFMLRSIRNSCWFCSSYYVTPLLGFAKYSLFKQIQTPSSGNVPPAGAGVVFLDPTTHTRTENRCQVRNDPHVWFAAALTRGLQELSQTVNCSPSGNSSTNLANFSTISPALGLKDGSSSTQALARLATVTAASNE</sequence>
<keyword evidence="6" id="KW-1185">Reference proteome</keyword>
<evidence type="ECO:0000256" key="1">
    <source>
        <dbReference type="ARBA" id="ARBA00022723"/>
    </source>
</evidence>
<dbReference type="SMART" id="SM00054">
    <property type="entry name" value="EFh"/>
    <property type="match status" value="3"/>
</dbReference>
<keyword evidence="2" id="KW-0677">Repeat</keyword>
<dbReference type="InterPro" id="IPR039647">
    <property type="entry name" value="EF_hand_pair_protein_CML-like"/>
</dbReference>
<evidence type="ECO:0000256" key="3">
    <source>
        <dbReference type="ARBA" id="ARBA00022837"/>
    </source>
</evidence>
<comment type="caution">
    <text evidence="5">The sequence shown here is derived from an EMBL/GenBank/DDBJ whole genome shotgun (WGS) entry which is preliminary data.</text>
</comment>
<keyword evidence="3" id="KW-0106">Calcium</keyword>
<dbReference type="PANTHER" id="PTHR10891">
    <property type="entry name" value="EF-HAND CALCIUM-BINDING DOMAIN CONTAINING PROTEIN"/>
    <property type="match status" value="1"/>
</dbReference>
<protein>
    <recommendedName>
        <fullName evidence="4">EF-hand domain-containing protein</fullName>
    </recommendedName>
</protein>
<gene>
    <name evidence="5" type="ORF">RJ639_033069</name>
</gene>
<dbReference type="AlphaFoldDB" id="A0AA89B9J1"/>
<dbReference type="GO" id="GO:0005509">
    <property type="term" value="F:calcium ion binding"/>
    <property type="evidence" value="ECO:0007669"/>
    <property type="project" value="InterPro"/>
</dbReference>
<dbReference type="InterPro" id="IPR002048">
    <property type="entry name" value="EF_hand_dom"/>
</dbReference>
<feature type="domain" description="EF-hand" evidence="4">
    <location>
        <begin position="119"/>
        <end position="154"/>
    </location>
</feature>
<keyword evidence="1" id="KW-0479">Metal-binding</keyword>
<accession>A0AA89B9J1</accession>
<dbReference type="Pfam" id="PF13499">
    <property type="entry name" value="EF-hand_7"/>
    <property type="match status" value="2"/>
</dbReference>
<dbReference type="SUPFAM" id="SSF47473">
    <property type="entry name" value="EF-hand"/>
    <property type="match status" value="1"/>
</dbReference>
<dbReference type="InterPro" id="IPR018247">
    <property type="entry name" value="EF_Hand_1_Ca_BS"/>
</dbReference>
<evidence type="ECO:0000313" key="6">
    <source>
        <dbReference type="Proteomes" id="UP001188597"/>
    </source>
</evidence>
<evidence type="ECO:0000313" key="5">
    <source>
        <dbReference type="EMBL" id="KAK3033465.1"/>
    </source>
</evidence>
<feature type="domain" description="EF-hand" evidence="4">
    <location>
        <begin position="5"/>
        <end position="40"/>
    </location>
</feature>
<dbReference type="PROSITE" id="PS00018">
    <property type="entry name" value="EF_HAND_1"/>
    <property type="match status" value="3"/>
</dbReference>
<evidence type="ECO:0000256" key="2">
    <source>
        <dbReference type="ARBA" id="ARBA00022737"/>
    </source>
</evidence>
<dbReference type="Gene3D" id="1.10.238.10">
    <property type="entry name" value="EF-hand"/>
    <property type="match status" value="2"/>
</dbReference>
<dbReference type="FunFam" id="1.10.238.10:FF:000001">
    <property type="entry name" value="Calmodulin 1"/>
    <property type="match status" value="1"/>
</dbReference>
<dbReference type="InterPro" id="IPR011992">
    <property type="entry name" value="EF-hand-dom_pair"/>
</dbReference>
<evidence type="ECO:0000259" key="4">
    <source>
        <dbReference type="PROSITE" id="PS50222"/>
    </source>
</evidence>
<dbReference type="PROSITE" id="PS50222">
    <property type="entry name" value="EF_HAND_2"/>
    <property type="match status" value="3"/>
</dbReference>
<reference evidence="5" key="1">
    <citation type="submission" date="2022-12" db="EMBL/GenBank/DDBJ databases">
        <title>Draft genome assemblies for two species of Escallonia (Escalloniales).</title>
        <authorList>
            <person name="Chanderbali A."/>
            <person name="Dervinis C."/>
            <person name="Anghel I."/>
            <person name="Soltis D."/>
            <person name="Soltis P."/>
            <person name="Zapata F."/>
        </authorList>
    </citation>
    <scope>NUCLEOTIDE SEQUENCE</scope>
    <source>
        <strain evidence="5">UCBG64.0493</strain>
        <tissue evidence="5">Leaf</tissue>
    </source>
</reference>
<dbReference type="EMBL" id="JAVXUP010000233">
    <property type="protein sequence ID" value="KAK3033465.1"/>
    <property type="molecule type" value="Genomic_DNA"/>
</dbReference>
<proteinExistence type="predicted"/>
<name>A0AA89B9J1_9ASTE</name>
<feature type="domain" description="EF-hand" evidence="4">
    <location>
        <begin position="46"/>
        <end position="81"/>
    </location>
</feature>
<dbReference type="Proteomes" id="UP001188597">
    <property type="component" value="Unassembled WGS sequence"/>
</dbReference>